<name>A0A074X998_AURPU</name>
<gene>
    <name evidence="1" type="ORF">M438DRAFT_170936</name>
</gene>
<dbReference type="HOGENOM" id="CLU_2482996_0_0_1"/>
<evidence type="ECO:0000313" key="2">
    <source>
        <dbReference type="Proteomes" id="UP000030706"/>
    </source>
</evidence>
<sequence length="87" mass="9326">MALELLGSVIPSHTCSAKCRRCMAGYGTFCCGRLGGCPMGLVCGSPHLGRAEREIGVRHSRTQKSFVGKTSLCFMLSCFLAFVQPPI</sequence>
<dbReference type="GeneID" id="40741426"/>
<keyword evidence="2" id="KW-1185">Reference proteome</keyword>
<evidence type="ECO:0000313" key="1">
    <source>
        <dbReference type="EMBL" id="KEQ78612.1"/>
    </source>
</evidence>
<accession>A0A074X998</accession>
<organism evidence="1 2">
    <name type="scientific">Aureobasidium pullulans EXF-150</name>
    <dbReference type="NCBI Taxonomy" id="1043002"/>
    <lineage>
        <taxon>Eukaryota</taxon>
        <taxon>Fungi</taxon>
        <taxon>Dikarya</taxon>
        <taxon>Ascomycota</taxon>
        <taxon>Pezizomycotina</taxon>
        <taxon>Dothideomycetes</taxon>
        <taxon>Dothideomycetidae</taxon>
        <taxon>Dothideales</taxon>
        <taxon>Saccotheciaceae</taxon>
        <taxon>Aureobasidium</taxon>
    </lineage>
</organism>
<reference evidence="1 2" key="1">
    <citation type="journal article" date="2014" name="BMC Genomics">
        <title>Genome sequencing of four Aureobasidium pullulans varieties: biotechnological potential, stress tolerance, and description of new species.</title>
        <authorList>
            <person name="Gostin Ar C."/>
            <person name="Ohm R.A."/>
            <person name="Kogej T."/>
            <person name="Sonjak S."/>
            <person name="Turk M."/>
            <person name="Zajc J."/>
            <person name="Zalar P."/>
            <person name="Grube M."/>
            <person name="Sun H."/>
            <person name="Han J."/>
            <person name="Sharma A."/>
            <person name="Chiniquy J."/>
            <person name="Ngan C.Y."/>
            <person name="Lipzen A."/>
            <person name="Barry K."/>
            <person name="Grigoriev I.V."/>
            <person name="Gunde-Cimerman N."/>
        </authorList>
    </citation>
    <scope>NUCLEOTIDE SEQUENCE [LARGE SCALE GENOMIC DNA]</scope>
    <source>
        <strain evidence="1 2">EXF-150</strain>
    </source>
</reference>
<dbReference type="EMBL" id="KL585018">
    <property type="protein sequence ID" value="KEQ78612.1"/>
    <property type="molecule type" value="Genomic_DNA"/>
</dbReference>
<dbReference type="Proteomes" id="UP000030706">
    <property type="component" value="Unassembled WGS sequence"/>
</dbReference>
<dbReference type="AlphaFoldDB" id="A0A074X998"/>
<protein>
    <submittedName>
        <fullName evidence="1">Uncharacterized protein</fullName>
    </submittedName>
</protein>
<proteinExistence type="predicted"/>
<dbReference type="RefSeq" id="XP_029754799.1">
    <property type="nucleotide sequence ID" value="XM_029899120.1"/>
</dbReference>